<evidence type="ECO:0000313" key="4">
    <source>
        <dbReference type="Ensembl" id="ENSMPUP00000001193.1"/>
    </source>
</evidence>
<dbReference type="Pfam" id="PF00617">
    <property type="entry name" value="RasGEF"/>
    <property type="match status" value="1"/>
</dbReference>
<organism evidence="4">
    <name type="scientific">Mustela putorius furo</name>
    <name type="common">European domestic ferret</name>
    <name type="synonym">Mustela furo</name>
    <dbReference type="NCBI Taxonomy" id="9669"/>
    <lineage>
        <taxon>Eukaryota</taxon>
        <taxon>Metazoa</taxon>
        <taxon>Chordata</taxon>
        <taxon>Craniata</taxon>
        <taxon>Vertebrata</taxon>
        <taxon>Euteleostomi</taxon>
        <taxon>Mammalia</taxon>
        <taxon>Eutheria</taxon>
        <taxon>Laurasiatheria</taxon>
        <taxon>Carnivora</taxon>
        <taxon>Caniformia</taxon>
        <taxon>Musteloidea</taxon>
        <taxon>Mustelidae</taxon>
        <taxon>Mustelinae</taxon>
        <taxon>Mustela</taxon>
    </lineage>
</organism>
<dbReference type="Gene3D" id="1.10.840.10">
    <property type="entry name" value="Ras guanine-nucleotide exchange factors catalytic domain"/>
    <property type="match status" value="1"/>
</dbReference>
<evidence type="ECO:0000256" key="2">
    <source>
        <dbReference type="PROSITE-ProRule" id="PRU00168"/>
    </source>
</evidence>
<dbReference type="GO" id="GO:0005886">
    <property type="term" value="C:plasma membrane"/>
    <property type="evidence" value="ECO:0007669"/>
    <property type="project" value="TreeGrafter"/>
</dbReference>
<protein>
    <recommendedName>
        <fullName evidence="3">Ras-GEF domain-containing protein</fullName>
    </recommendedName>
</protein>
<dbReference type="GO" id="GO:0007265">
    <property type="term" value="P:Ras protein signal transduction"/>
    <property type="evidence" value="ECO:0007669"/>
    <property type="project" value="TreeGrafter"/>
</dbReference>
<dbReference type="PROSITE" id="PS50009">
    <property type="entry name" value="RASGEF_CAT"/>
    <property type="match status" value="1"/>
</dbReference>
<dbReference type="PANTHER" id="PTHR23113:SF312">
    <property type="entry name" value="RAL GUANINE NUCLEOTIDE DISSOCIATION STIMULATOR-LIKE, ISOFORM E"/>
    <property type="match status" value="1"/>
</dbReference>
<dbReference type="SUPFAM" id="SSF48366">
    <property type="entry name" value="Ras GEF"/>
    <property type="match status" value="1"/>
</dbReference>
<dbReference type="Ensembl" id="ENSMPUT00000001219.1">
    <property type="protein sequence ID" value="ENSMPUP00000001193.1"/>
    <property type="gene ID" value="ENSMPUG00000001204.1"/>
</dbReference>
<dbReference type="InterPro" id="IPR008937">
    <property type="entry name" value="Ras-like_GEF"/>
</dbReference>
<dbReference type="InterPro" id="IPR001895">
    <property type="entry name" value="RASGEF_cat_dom"/>
</dbReference>
<proteinExistence type="predicted"/>
<dbReference type="InterPro" id="IPR036964">
    <property type="entry name" value="RASGEF_cat_dom_sf"/>
</dbReference>
<sequence>KEEMPDLLDFPPKLVAEQLTYMDSKLFKKVLCHQCLGSIWSRKNKPGNEHLAPTVWTTISQFNGAVSCVITTSLVNPSMTAQDKAMVVEHWISLAKACQILGIYSSLHAILSALQSISFHLLRRTWKNGQNELPASCFRMMGLGWVEGHNHDDSHRILSPQETMGGEGPCGTRIQGLIPTLPSMTQGVVPYLGTFLTDLTKLHEVLPQTLSV</sequence>
<feature type="domain" description="Ras-GEF" evidence="3">
    <location>
        <begin position="11"/>
        <end position="212"/>
    </location>
</feature>
<reference evidence="4" key="1">
    <citation type="submission" date="2024-06" db="UniProtKB">
        <authorList>
            <consortium name="Ensembl"/>
        </authorList>
    </citation>
    <scope>IDENTIFICATION</scope>
</reference>
<evidence type="ECO:0000259" key="3">
    <source>
        <dbReference type="PROSITE" id="PS50009"/>
    </source>
</evidence>
<dbReference type="InterPro" id="IPR023578">
    <property type="entry name" value="Ras_GEF_dom_sf"/>
</dbReference>
<dbReference type="GO" id="GO:0005085">
    <property type="term" value="F:guanyl-nucleotide exchange factor activity"/>
    <property type="evidence" value="ECO:0007669"/>
    <property type="project" value="UniProtKB-KW"/>
</dbReference>
<name>M3XQ43_MUSPF</name>
<evidence type="ECO:0000256" key="1">
    <source>
        <dbReference type="ARBA" id="ARBA00022658"/>
    </source>
</evidence>
<dbReference type="PANTHER" id="PTHR23113">
    <property type="entry name" value="GUANINE NUCLEOTIDE EXCHANGE FACTOR"/>
    <property type="match status" value="1"/>
</dbReference>
<dbReference type="EMBL" id="AEYP01035743">
    <property type="status" value="NOT_ANNOTATED_CDS"/>
    <property type="molecule type" value="Genomic_DNA"/>
</dbReference>
<accession>M3XQ43</accession>
<dbReference type="SMART" id="SM00147">
    <property type="entry name" value="RasGEF"/>
    <property type="match status" value="1"/>
</dbReference>
<dbReference type="AlphaFoldDB" id="M3XQ43"/>
<keyword evidence="1 2" id="KW-0344">Guanine-nucleotide releasing factor</keyword>
<dbReference type="GeneTree" id="ENSGT00940000153181"/>